<dbReference type="STRING" id="30069.A0A182YEP4"/>
<keyword evidence="3" id="KW-1185">Reference proteome</keyword>
<dbReference type="AlphaFoldDB" id="A0A182YEP4"/>
<evidence type="ECO:0000313" key="3">
    <source>
        <dbReference type="Proteomes" id="UP000076408"/>
    </source>
</evidence>
<dbReference type="OMA" id="HEQQFYY"/>
<dbReference type="VEuPathDB" id="VectorBase:ASTEI06930"/>
<reference evidence="3" key="1">
    <citation type="journal article" date="2014" name="Genome Biol.">
        <title>Genome analysis of a major urban malaria vector mosquito, Anopheles stephensi.</title>
        <authorList>
            <person name="Jiang X."/>
            <person name="Peery A."/>
            <person name="Hall A.B."/>
            <person name="Sharma A."/>
            <person name="Chen X.G."/>
            <person name="Waterhouse R.M."/>
            <person name="Komissarov A."/>
            <person name="Riehle M.M."/>
            <person name="Shouche Y."/>
            <person name="Sharakhova M.V."/>
            <person name="Lawson D."/>
            <person name="Pakpour N."/>
            <person name="Arensburger P."/>
            <person name="Davidson V.L."/>
            <person name="Eiglmeier K."/>
            <person name="Emrich S."/>
            <person name="George P."/>
            <person name="Kennedy R.C."/>
            <person name="Mane S.P."/>
            <person name="Maslen G."/>
            <person name="Oringanje C."/>
            <person name="Qi Y."/>
            <person name="Settlage R."/>
            <person name="Tojo M."/>
            <person name="Tubio J.M."/>
            <person name="Unger M.F."/>
            <person name="Wang B."/>
            <person name="Vernick K.D."/>
            <person name="Ribeiro J.M."/>
            <person name="James A.A."/>
            <person name="Michel K."/>
            <person name="Riehle M.A."/>
            <person name="Luckhart S."/>
            <person name="Sharakhov I.V."/>
            <person name="Tu Z."/>
        </authorList>
    </citation>
    <scope>NUCLEOTIDE SEQUENCE [LARGE SCALE GENOMIC DNA]</scope>
    <source>
        <strain evidence="3">Indian</strain>
    </source>
</reference>
<organism evidence="2 3">
    <name type="scientific">Anopheles stephensi</name>
    <name type="common">Indo-Pakistan malaria mosquito</name>
    <dbReference type="NCBI Taxonomy" id="30069"/>
    <lineage>
        <taxon>Eukaryota</taxon>
        <taxon>Metazoa</taxon>
        <taxon>Ecdysozoa</taxon>
        <taxon>Arthropoda</taxon>
        <taxon>Hexapoda</taxon>
        <taxon>Insecta</taxon>
        <taxon>Pterygota</taxon>
        <taxon>Neoptera</taxon>
        <taxon>Endopterygota</taxon>
        <taxon>Diptera</taxon>
        <taxon>Nematocera</taxon>
        <taxon>Culicoidea</taxon>
        <taxon>Culicidae</taxon>
        <taxon>Anophelinae</taxon>
        <taxon>Anopheles</taxon>
    </lineage>
</organism>
<dbReference type="VEuPathDB" id="VectorBase:ASTE000403"/>
<name>A0A182YEP4_ANOST</name>
<protein>
    <submittedName>
        <fullName evidence="2">Uncharacterized protein</fullName>
    </submittedName>
</protein>
<feature type="region of interest" description="Disordered" evidence="1">
    <location>
        <begin position="1"/>
        <end position="66"/>
    </location>
</feature>
<proteinExistence type="predicted"/>
<accession>A0A182YEP4</accession>
<feature type="region of interest" description="Disordered" evidence="1">
    <location>
        <begin position="91"/>
        <end position="127"/>
    </location>
</feature>
<feature type="region of interest" description="Disordered" evidence="1">
    <location>
        <begin position="467"/>
        <end position="524"/>
    </location>
</feature>
<sequence>MKHKRQTLSKTDDDESGKDDLKDSNSKKSCQGCELPSDDIPDSTSSSRGMNNSTPNAGKSPLRQAYHKSMKLMRIFPEHSSDTLPLAMTPNSTVEIGTPTGGGGVSGGVTNTVSADSSVASTGSLDEEDEIHAKVKKKSDGQAIKKESVSSTKIIHSNSFKSFDASGYSKDSGPVLGPSSVPIPVPHSPVSTSAISPSSNSNSNNNNNNSNNNNLQPYYNHPSPYGIVKNKLPHGPIVSHESEGSPTNTGSSASGGMYFSSKPQEYFGKTDSGVHYQPPYQHYQKTIVPPGAAYGGPQHALNESYPNAQKLEFNPPLGLKSFGNKALVQDPSAKLSHTQQQQQQQQLNDTPFHAQTQPYYNSCDTGLNNVGQYGPSGQQYYPNDYDPQHEFGAGSGYYDSAKAGAVGQGHYYDGMGSFHHGTLAANSNMDYQGNGPYTGLGAAVPGAMGNESCETFAFHQASPVASAYYEQQQQQQHHLQQQQHQHQHHPQQHHHQHPFQHQQNSQQLHPFHHQQQTLPTHPAGVGINSAAVVRTTTQIANHHEIAAGELCAFNGCPPAGSTGAAAQTKPAAMVSLDNSNSSDFNFLSNLANDFAPEYYQLS</sequence>
<feature type="compositionally biased region" description="Low complexity" evidence="1">
    <location>
        <begin position="188"/>
        <end position="214"/>
    </location>
</feature>
<feature type="region of interest" description="Disordered" evidence="1">
    <location>
        <begin position="166"/>
        <end position="257"/>
    </location>
</feature>
<feature type="compositionally biased region" description="Basic residues" evidence="1">
    <location>
        <begin position="485"/>
        <end position="498"/>
    </location>
</feature>
<evidence type="ECO:0000256" key="1">
    <source>
        <dbReference type="SAM" id="MobiDB-lite"/>
    </source>
</evidence>
<evidence type="ECO:0000313" key="2">
    <source>
        <dbReference type="EnsemblMetazoa" id="ASTEI06930-PA"/>
    </source>
</evidence>
<feature type="compositionally biased region" description="Polar residues" evidence="1">
    <location>
        <begin position="244"/>
        <end position="254"/>
    </location>
</feature>
<dbReference type="VEuPathDB" id="VectorBase:ASTEI20_034247"/>
<feature type="compositionally biased region" description="Low complexity" evidence="1">
    <location>
        <begin position="471"/>
        <end position="484"/>
    </location>
</feature>
<reference evidence="2" key="2">
    <citation type="submission" date="2020-05" db="UniProtKB">
        <authorList>
            <consortium name="EnsemblMetazoa"/>
        </authorList>
    </citation>
    <scope>IDENTIFICATION</scope>
    <source>
        <strain evidence="2">Indian</strain>
    </source>
</reference>
<feature type="compositionally biased region" description="Polar residues" evidence="1">
    <location>
        <begin position="48"/>
        <end position="57"/>
    </location>
</feature>
<feature type="compositionally biased region" description="Low complexity" evidence="1">
    <location>
        <begin position="499"/>
        <end position="509"/>
    </location>
</feature>
<feature type="compositionally biased region" description="Polar residues" evidence="1">
    <location>
        <begin position="114"/>
        <end position="124"/>
    </location>
</feature>
<dbReference type="Proteomes" id="UP000076408">
    <property type="component" value="Unassembled WGS sequence"/>
</dbReference>
<dbReference type="EnsemblMetazoa" id="ASTEI06930-RA">
    <property type="protein sequence ID" value="ASTEI06930-PA"/>
    <property type="gene ID" value="ASTEI06930"/>
</dbReference>